<gene>
    <name evidence="1" type="ORF">OTI717_LOCUS42632</name>
</gene>
<reference evidence="1" key="1">
    <citation type="submission" date="2021-02" db="EMBL/GenBank/DDBJ databases">
        <authorList>
            <person name="Nowell W R."/>
        </authorList>
    </citation>
    <scope>NUCLEOTIDE SEQUENCE</scope>
</reference>
<sequence length="71" mass="8266">MRQRRQSDQQNGASILRRHLIRDFQRMTLIQTASAIVFTLPYAIHKLNRTVTASLSKSPENLAWERLVMSI</sequence>
<dbReference type="AlphaFoldDB" id="A0A820J7L0"/>
<dbReference type="Proteomes" id="UP000663823">
    <property type="component" value="Unassembled WGS sequence"/>
</dbReference>
<proteinExistence type="predicted"/>
<organism evidence="1 2">
    <name type="scientific">Rotaria sordida</name>
    <dbReference type="NCBI Taxonomy" id="392033"/>
    <lineage>
        <taxon>Eukaryota</taxon>
        <taxon>Metazoa</taxon>
        <taxon>Spiralia</taxon>
        <taxon>Gnathifera</taxon>
        <taxon>Rotifera</taxon>
        <taxon>Eurotatoria</taxon>
        <taxon>Bdelloidea</taxon>
        <taxon>Philodinida</taxon>
        <taxon>Philodinidae</taxon>
        <taxon>Rotaria</taxon>
    </lineage>
</organism>
<evidence type="ECO:0000313" key="1">
    <source>
        <dbReference type="EMBL" id="CAF4320445.1"/>
    </source>
</evidence>
<protein>
    <submittedName>
        <fullName evidence="1">Uncharacterized protein</fullName>
    </submittedName>
</protein>
<feature type="non-terminal residue" evidence="1">
    <location>
        <position position="71"/>
    </location>
</feature>
<evidence type="ECO:0000313" key="2">
    <source>
        <dbReference type="Proteomes" id="UP000663823"/>
    </source>
</evidence>
<accession>A0A820J7L0</accession>
<name>A0A820J7L0_9BILA</name>
<dbReference type="EMBL" id="CAJOAX010053322">
    <property type="protein sequence ID" value="CAF4320445.1"/>
    <property type="molecule type" value="Genomic_DNA"/>
</dbReference>
<comment type="caution">
    <text evidence="1">The sequence shown here is derived from an EMBL/GenBank/DDBJ whole genome shotgun (WGS) entry which is preliminary data.</text>
</comment>